<dbReference type="EMBL" id="CAXIPQ010000005">
    <property type="protein sequence ID" value="CAL1351993.1"/>
    <property type="molecule type" value="Genomic_DNA"/>
</dbReference>
<proteinExistence type="predicted"/>
<reference evidence="1 2" key="1">
    <citation type="submission" date="2024-04" db="EMBL/GenBank/DDBJ databases">
        <authorList>
            <person name="Fracassetti M."/>
        </authorList>
    </citation>
    <scope>NUCLEOTIDE SEQUENCE [LARGE SCALE GENOMIC DNA]</scope>
</reference>
<name>A0AAV2C626_9ROSI</name>
<protein>
    <submittedName>
        <fullName evidence="1">Uncharacterized protein</fullName>
    </submittedName>
</protein>
<sequence length="70" mass="7573">MALYSASTEERATTFVLLGAPGDWWGAKEDAETTVRMTGGLTATPVCITISTKLKIILSREVESLTGRRL</sequence>
<evidence type="ECO:0000313" key="2">
    <source>
        <dbReference type="Proteomes" id="UP001497516"/>
    </source>
</evidence>
<keyword evidence="2" id="KW-1185">Reference proteome</keyword>
<evidence type="ECO:0000313" key="1">
    <source>
        <dbReference type="EMBL" id="CAL1351993.1"/>
    </source>
</evidence>
<accession>A0AAV2C626</accession>
<dbReference type="Proteomes" id="UP001497516">
    <property type="component" value="Unassembled WGS sequence"/>
</dbReference>
<comment type="caution">
    <text evidence="1">The sequence shown here is derived from an EMBL/GenBank/DDBJ whole genome shotgun (WGS) entry which is preliminary data.</text>
</comment>
<dbReference type="AlphaFoldDB" id="A0AAV2C626"/>
<gene>
    <name evidence="1" type="ORF">LTRI10_LOCUS10251</name>
</gene>
<organism evidence="1 2">
    <name type="scientific">Linum trigynum</name>
    <dbReference type="NCBI Taxonomy" id="586398"/>
    <lineage>
        <taxon>Eukaryota</taxon>
        <taxon>Viridiplantae</taxon>
        <taxon>Streptophyta</taxon>
        <taxon>Embryophyta</taxon>
        <taxon>Tracheophyta</taxon>
        <taxon>Spermatophyta</taxon>
        <taxon>Magnoliopsida</taxon>
        <taxon>eudicotyledons</taxon>
        <taxon>Gunneridae</taxon>
        <taxon>Pentapetalae</taxon>
        <taxon>rosids</taxon>
        <taxon>fabids</taxon>
        <taxon>Malpighiales</taxon>
        <taxon>Linaceae</taxon>
        <taxon>Linum</taxon>
    </lineage>
</organism>